<feature type="compositionally biased region" description="Low complexity" evidence="1">
    <location>
        <begin position="15"/>
        <end position="33"/>
    </location>
</feature>
<dbReference type="EMBL" id="UZAF01019727">
    <property type="protein sequence ID" value="VDO63005.1"/>
    <property type="molecule type" value="Genomic_DNA"/>
</dbReference>
<dbReference type="WBParaSite" id="HPLM_0001704401-mRNA-1">
    <property type="protein sequence ID" value="HPLM_0001704401-mRNA-1"/>
    <property type="gene ID" value="HPLM_0001704401"/>
</dbReference>
<dbReference type="Proteomes" id="UP000268014">
    <property type="component" value="Unassembled WGS sequence"/>
</dbReference>
<dbReference type="OrthoDB" id="10295175at2759"/>
<feature type="region of interest" description="Disordered" evidence="1">
    <location>
        <begin position="1"/>
        <end position="49"/>
    </location>
</feature>
<feature type="compositionally biased region" description="Basic and acidic residues" evidence="1">
    <location>
        <begin position="1"/>
        <end position="11"/>
    </location>
</feature>
<organism evidence="4">
    <name type="scientific">Haemonchus placei</name>
    <name type="common">Barber's pole worm</name>
    <dbReference type="NCBI Taxonomy" id="6290"/>
    <lineage>
        <taxon>Eukaryota</taxon>
        <taxon>Metazoa</taxon>
        <taxon>Ecdysozoa</taxon>
        <taxon>Nematoda</taxon>
        <taxon>Chromadorea</taxon>
        <taxon>Rhabditida</taxon>
        <taxon>Rhabditina</taxon>
        <taxon>Rhabditomorpha</taxon>
        <taxon>Strongyloidea</taxon>
        <taxon>Trichostrongylidae</taxon>
        <taxon>Haemonchus</taxon>
    </lineage>
</organism>
<dbReference type="OMA" id="CYSFEYL"/>
<reference evidence="4" key="1">
    <citation type="submission" date="2016-04" db="UniProtKB">
        <authorList>
            <consortium name="WormBaseParasite"/>
        </authorList>
    </citation>
    <scope>IDENTIFICATION</scope>
</reference>
<feature type="compositionally biased region" description="Polar residues" evidence="1">
    <location>
        <begin position="224"/>
        <end position="236"/>
    </location>
</feature>
<protein>
    <submittedName>
        <fullName evidence="4">FLYWCH-type domain-containing protein</fullName>
    </submittedName>
</protein>
<sequence>MLTSASDKDNSEQGVEASAVVSTETSESVPASSEEVRSGKDKPRRHRRVRLDGELFRGVAEASKRGIHPVIRYPIPGGSLCYSFEYLRKTSRGHLVYSCSGCKRDGRTTSVAVVNGSNLVGDPVLLPHVCLPRKNVQDQVTRMVYKSCQEIAKDKRLAHLKPKELWMNIADKVHCNEAAGEAERDEMLLHFYRKGYESRRQPIARAVRRLRNTHVEMDIVPQEHASSPDISANIQHTSDESKSPSNSDLVLAMVATQTSKTDSASSEGVCNTKDEPRRHRRVRLDGELFRGVAEASKRGIHPVIRYPIPGGSLCYSFEYLRKTSRGHLVYSCSGCKRNGRTTSVAVMNGSNLVGDPILLPHVCLPRKSVEDQVTRMVYKSCQEITKDERLACLNPKELWMKIADKVRCSEAAGGTERDEMLLHFYRNGYESRRKPIARAARSTRATKCRSTTLAKLRGCKLAETS</sequence>
<dbReference type="AlphaFoldDB" id="A0A0N4WYS7"/>
<gene>
    <name evidence="2" type="ORF">HPLM_LOCUS17034</name>
</gene>
<dbReference type="STRING" id="6290.A0A0N4WYS7"/>
<feature type="region of interest" description="Disordered" evidence="1">
    <location>
        <begin position="221"/>
        <end position="246"/>
    </location>
</feature>
<evidence type="ECO:0000313" key="2">
    <source>
        <dbReference type="EMBL" id="VDO63005.1"/>
    </source>
</evidence>
<evidence type="ECO:0000313" key="3">
    <source>
        <dbReference type="Proteomes" id="UP000268014"/>
    </source>
</evidence>
<evidence type="ECO:0000313" key="4">
    <source>
        <dbReference type="WBParaSite" id="HPLM_0001704401-mRNA-1"/>
    </source>
</evidence>
<reference evidence="2 3" key="2">
    <citation type="submission" date="2018-11" db="EMBL/GenBank/DDBJ databases">
        <authorList>
            <consortium name="Pathogen Informatics"/>
        </authorList>
    </citation>
    <scope>NUCLEOTIDE SEQUENCE [LARGE SCALE GENOMIC DNA]</scope>
    <source>
        <strain evidence="2 3">MHpl1</strain>
    </source>
</reference>
<name>A0A0N4WYS7_HAEPC</name>
<keyword evidence="3" id="KW-1185">Reference proteome</keyword>
<proteinExistence type="predicted"/>
<evidence type="ECO:0000256" key="1">
    <source>
        <dbReference type="SAM" id="MobiDB-lite"/>
    </source>
</evidence>
<accession>A0A0N4WYS7</accession>